<dbReference type="Pfam" id="PF00326">
    <property type="entry name" value="Peptidase_S9"/>
    <property type="match status" value="1"/>
</dbReference>
<dbReference type="GO" id="GO:0008236">
    <property type="term" value="F:serine-type peptidase activity"/>
    <property type="evidence" value="ECO:0007669"/>
    <property type="project" value="InterPro"/>
</dbReference>
<dbReference type="Proteomes" id="UP000371041">
    <property type="component" value="Chromosome"/>
</dbReference>
<reference evidence="4" key="1">
    <citation type="submission" date="2019-11" db="EMBL/GenBank/DDBJ databases">
        <title>The complete genome sequence of Saccharopolyspora sp. E2A.</title>
        <authorList>
            <person name="Zhang G."/>
        </authorList>
    </citation>
    <scope>NUCLEOTIDE SEQUENCE [LARGE SCALE GENOMIC DNA]</scope>
    <source>
        <strain evidence="4">E2A</strain>
    </source>
</reference>
<evidence type="ECO:0000256" key="1">
    <source>
        <dbReference type="SAM" id="MobiDB-lite"/>
    </source>
</evidence>
<evidence type="ECO:0000313" key="3">
    <source>
        <dbReference type="EMBL" id="QGK69765.1"/>
    </source>
</evidence>
<evidence type="ECO:0000313" key="4">
    <source>
        <dbReference type="Proteomes" id="UP000371041"/>
    </source>
</evidence>
<dbReference type="PANTHER" id="PTHR43056">
    <property type="entry name" value="PEPTIDASE S9 PROLYL OLIGOPEPTIDASE"/>
    <property type="match status" value="1"/>
</dbReference>
<dbReference type="EMBL" id="CP045929">
    <property type="protein sequence ID" value="QGK69765.1"/>
    <property type="molecule type" value="Genomic_DNA"/>
</dbReference>
<dbReference type="Gene3D" id="2.120.10.30">
    <property type="entry name" value="TolB, C-terminal domain"/>
    <property type="match status" value="1"/>
</dbReference>
<feature type="domain" description="Peptidase S9 prolyl oligopeptidase catalytic" evidence="2">
    <location>
        <begin position="432"/>
        <end position="638"/>
    </location>
</feature>
<dbReference type="InterPro" id="IPR011042">
    <property type="entry name" value="6-blade_b-propeller_TolB-like"/>
</dbReference>
<organism evidence="3 4">
    <name type="scientific">Allosaccharopolyspora coralli</name>
    <dbReference type="NCBI Taxonomy" id="2665642"/>
    <lineage>
        <taxon>Bacteria</taxon>
        <taxon>Bacillati</taxon>
        <taxon>Actinomycetota</taxon>
        <taxon>Actinomycetes</taxon>
        <taxon>Pseudonocardiales</taxon>
        <taxon>Pseudonocardiaceae</taxon>
        <taxon>Allosaccharopolyspora</taxon>
    </lineage>
</organism>
<dbReference type="InterPro" id="IPR015943">
    <property type="entry name" value="WD40/YVTN_repeat-like_dom_sf"/>
</dbReference>
<dbReference type="Gene3D" id="3.40.50.1820">
    <property type="entry name" value="alpha/beta hydrolase"/>
    <property type="match status" value="1"/>
</dbReference>
<dbReference type="Gene3D" id="2.130.10.10">
    <property type="entry name" value="YVTN repeat-like/Quinoprotein amine dehydrogenase"/>
    <property type="match status" value="1"/>
</dbReference>
<dbReference type="AlphaFoldDB" id="A0A5Q3QE32"/>
<sequence length="651" mass="70408">MVKIAAYGTWTSPIEAADVARAGASPQWIDVRDGTCWWTETRPSEGGRVTLVRHTPDGAHEVLPAPWNVRNRVHEYGGKPFALVPDGRVVFTHWDDQRLYVFDPDRDAPPTPVSPEPDRPQGHRYSELVLGSDDTVWCVRETVTGDRPTDVRRDLVAVPLSGAASDAPTAVRILASSHHFLTAPKPSPDGTRLAWIGWNHPAMPWDGTELCVAELSADGSAGEHRVLAGGPRESVCQVEWSPDGELYALTDPNGWWNPHRIGLDGSREPVIEIEEEIGGPLWVLGSTWFAPLGARRLLVLRSGKPAILNETTGAFQDLDTGWPVWTPRLAVSGDRFFGIAAGPHAPATVLEVGFATGATTALTQRSAGLPDVEYLPVPETRTFPTPEGERVPAFVYPPTNPDFTAPDGEFPPYLVHVHGGPTGVSSPVLQLGIAFFTSRGIGVVDVNYGGSTGYGRRYRERLVENWGVVDVGDCAAVAEALGAEGVADPRRLAIRGGSAGGWTTAASLTGVTTYRCGTSMFPILDLAGWTGEGGETHDFESHYLHSLVGPYPETAQRYRDRSPLNHVEDIAGPVLFLQGLEDEICPPAQVERFVAALAGSGTRHAYVAFEGEQHGFRRAETITRALETELAFYGRILGFDPPDTPGLELRS</sequence>
<gene>
    <name evidence="3" type="ORF">GIY23_09750</name>
</gene>
<proteinExistence type="predicted"/>
<evidence type="ECO:0000259" key="2">
    <source>
        <dbReference type="Pfam" id="PF00326"/>
    </source>
</evidence>
<dbReference type="SUPFAM" id="SSF82171">
    <property type="entry name" value="DPP6 N-terminal domain-like"/>
    <property type="match status" value="1"/>
</dbReference>
<dbReference type="KEGG" id="sace:GIY23_09750"/>
<dbReference type="SUPFAM" id="SSF53474">
    <property type="entry name" value="alpha/beta-Hydrolases"/>
    <property type="match status" value="1"/>
</dbReference>
<keyword evidence="4" id="KW-1185">Reference proteome</keyword>
<dbReference type="RefSeq" id="WP_154076358.1">
    <property type="nucleotide sequence ID" value="NZ_CP045929.1"/>
</dbReference>
<dbReference type="InterPro" id="IPR029058">
    <property type="entry name" value="AB_hydrolase_fold"/>
</dbReference>
<feature type="region of interest" description="Disordered" evidence="1">
    <location>
        <begin position="103"/>
        <end position="123"/>
    </location>
</feature>
<accession>A0A5Q3QE32</accession>
<dbReference type="GO" id="GO:0006508">
    <property type="term" value="P:proteolysis"/>
    <property type="evidence" value="ECO:0007669"/>
    <property type="project" value="InterPro"/>
</dbReference>
<dbReference type="InterPro" id="IPR001375">
    <property type="entry name" value="Peptidase_S9_cat"/>
</dbReference>
<dbReference type="InterPro" id="IPR050585">
    <property type="entry name" value="Xaa-Pro_dipeptidyl-ppase/CocE"/>
</dbReference>
<dbReference type="PANTHER" id="PTHR43056:SF5">
    <property type="entry name" value="PEPTIDASE S9 PROLYL OLIGOPEPTIDASE CATALYTIC DOMAIN-CONTAINING PROTEIN"/>
    <property type="match status" value="1"/>
</dbReference>
<name>A0A5Q3QE32_9PSEU</name>
<protein>
    <submittedName>
        <fullName evidence="3">Prolyl oligopeptidase family serine peptidase</fullName>
    </submittedName>
</protein>